<reference evidence="1" key="1">
    <citation type="submission" date="2020-01" db="EMBL/GenBank/DDBJ databases">
        <authorList>
            <consortium name="DOE Joint Genome Institute"/>
            <person name="Haridas S."/>
            <person name="Albert R."/>
            <person name="Binder M."/>
            <person name="Bloem J."/>
            <person name="Labutti K."/>
            <person name="Salamov A."/>
            <person name="Andreopoulos B."/>
            <person name="Baker S.E."/>
            <person name="Barry K."/>
            <person name="Bills G."/>
            <person name="Bluhm B.H."/>
            <person name="Cannon C."/>
            <person name="Castanera R."/>
            <person name="Culley D.E."/>
            <person name="Daum C."/>
            <person name="Ezra D."/>
            <person name="Gonzalez J.B."/>
            <person name="Henrissat B."/>
            <person name="Kuo A."/>
            <person name="Liang C."/>
            <person name="Lipzen A."/>
            <person name="Lutzoni F."/>
            <person name="Magnuson J."/>
            <person name="Mondo S."/>
            <person name="Nolan M."/>
            <person name="Ohm R."/>
            <person name="Pangilinan J."/>
            <person name="Park H.-J."/>
            <person name="Ramirez L."/>
            <person name="Alfaro M."/>
            <person name="Sun H."/>
            <person name="Tritt A."/>
            <person name="Yoshinaga Y."/>
            <person name="Zwiers L.-H."/>
            <person name="Turgeon B.G."/>
            <person name="Goodwin S.B."/>
            <person name="Spatafora J.W."/>
            <person name="Crous P.W."/>
            <person name="Grigoriev I.V."/>
        </authorList>
    </citation>
    <scope>NUCLEOTIDE SEQUENCE</scope>
    <source>
        <strain evidence="1">P77</strain>
    </source>
</reference>
<dbReference type="Proteomes" id="UP000800040">
    <property type="component" value="Unassembled WGS sequence"/>
</dbReference>
<proteinExistence type="predicted"/>
<dbReference type="EMBL" id="ML975246">
    <property type="protein sequence ID" value="KAF1839266.1"/>
    <property type="molecule type" value="Genomic_DNA"/>
</dbReference>
<keyword evidence="2" id="KW-1185">Reference proteome</keyword>
<protein>
    <submittedName>
        <fullName evidence="1">Uncharacterized protein</fullName>
    </submittedName>
</protein>
<dbReference type="AlphaFoldDB" id="A0A6A5KW71"/>
<evidence type="ECO:0000313" key="2">
    <source>
        <dbReference type="Proteomes" id="UP000800040"/>
    </source>
</evidence>
<sequence>MYLQSWSDRYCDSFTILWTWDKDCNPILLVIHRVPSREKMNSPVLLQTVPQVPKRRHIYLPT</sequence>
<name>A0A6A5KW71_9PLEO</name>
<gene>
    <name evidence="1" type="ORF">BDW02DRAFT_564252</name>
</gene>
<evidence type="ECO:0000313" key="1">
    <source>
        <dbReference type="EMBL" id="KAF1839266.1"/>
    </source>
</evidence>
<accession>A0A6A5KW71</accession>
<organism evidence="1 2">
    <name type="scientific">Decorospora gaudefroyi</name>
    <dbReference type="NCBI Taxonomy" id="184978"/>
    <lineage>
        <taxon>Eukaryota</taxon>
        <taxon>Fungi</taxon>
        <taxon>Dikarya</taxon>
        <taxon>Ascomycota</taxon>
        <taxon>Pezizomycotina</taxon>
        <taxon>Dothideomycetes</taxon>
        <taxon>Pleosporomycetidae</taxon>
        <taxon>Pleosporales</taxon>
        <taxon>Pleosporineae</taxon>
        <taxon>Pleosporaceae</taxon>
        <taxon>Decorospora</taxon>
    </lineage>
</organism>